<comment type="caution">
    <text evidence="1">The sequence shown here is derived from an EMBL/GenBank/DDBJ whole genome shotgun (WGS) entry which is preliminary data.</text>
</comment>
<dbReference type="Proteomes" id="UP000246722">
    <property type="component" value="Unassembled WGS sequence"/>
</dbReference>
<dbReference type="Gene3D" id="3.40.50.1000">
    <property type="entry name" value="HAD superfamily/HAD-like"/>
    <property type="match status" value="1"/>
</dbReference>
<dbReference type="GO" id="GO:0016787">
    <property type="term" value="F:hydrolase activity"/>
    <property type="evidence" value="ECO:0007669"/>
    <property type="project" value="UniProtKB-KW"/>
</dbReference>
<evidence type="ECO:0000313" key="2">
    <source>
        <dbReference type="Proteomes" id="UP000246722"/>
    </source>
</evidence>
<dbReference type="Pfam" id="PF12710">
    <property type="entry name" value="HAD"/>
    <property type="match status" value="1"/>
</dbReference>
<gene>
    <name evidence="1" type="ORF">CTB96_04080</name>
</gene>
<sequence>MTASELPSWNAGPAKRAVLDFVATATTPGAGFIDVADRIAAFDNDGTLWSEQPLPPQFDFVFRRWGKEVAADPLLASIQPYKALAEKDMSFFARVAAQDPETITPLLEAFGRSWAGTTPQDFDAEVRVWLETVKQPKFDVPYIDLVYRPMLELIEYLKANDFRVFVCSGGGRDFMRTFAEETWGIYKENVIGSAADYRYVDGQIVRTESGLGGLDIGPGKPEHIFAQTGRLPVFAGGNADVDIEMLESARFALLLNHDDGQREFAYSTGAERAVARAAALDWTVVSMRNDWNTVFGTVERVR</sequence>
<dbReference type="AlphaFoldDB" id="A0A318A407"/>
<keyword evidence="1" id="KW-0378">Hydrolase</keyword>
<organism evidence="1 2">
    <name type="scientific">Cryobacterium arcticum</name>
    <dbReference type="NCBI Taxonomy" id="670052"/>
    <lineage>
        <taxon>Bacteria</taxon>
        <taxon>Bacillati</taxon>
        <taxon>Actinomycetota</taxon>
        <taxon>Actinomycetes</taxon>
        <taxon>Micrococcales</taxon>
        <taxon>Microbacteriaceae</taxon>
        <taxon>Cryobacterium</taxon>
    </lineage>
</organism>
<dbReference type="RefSeq" id="WP_110125611.1">
    <property type="nucleotide sequence ID" value="NZ_QHLY01000005.1"/>
</dbReference>
<dbReference type="InterPro" id="IPR023214">
    <property type="entry name" value="HAD_sf"/>
</dbReference>
<reference evidence="1 2" key="1">
    <citation type="submission" date="2018-05" db="EMBL/GenBank/DDBJ databases">
        <title>Genetic diversity of glacier-inhabiting Cryobacterium bacteria in China and description of Cryobacterium mengkeensis sp. nov. and Arthrobacter glacialis sp. nov.</title>
        <authorList>
            <person name="Liu Q."/>
            <person name="Xin Y.-H."/>
        </authorList>
    </citation>
    <scope>NUCLEOTIDE SEQUENCE [LARGE SCALE GENOMIC DNA]</scope>
    <source>
        <strain evidence="1 2">SK-1</strain>
    </source>
</reference>
<accession>A0A318A407</accession>
<name>A0A318A407_9MICO</name>
<dbReference type="OrthoDB" id="9799365at2"/>
<dbReference type="InterPro" id="IPR036412">
    <property type="entry name" value="HAD-like_sf"/>
</dbReference>
<dbReference type="SUPFAM" id="SSF56784">
    <property type="entry name" value="HAD-like"/>
    <property type="match status" value="1"/>
</dbReference>
<protein>
    <submittedName>
        <fullName evidence="1">Haloacid dehalogenase-like hydrolase</fullName>
    </submittedName>
</protein>
<dbReference type="EMBL" id="QHLY01000005">
    <property type="protein sequence ID" value="PXA72087.1"/>
    <property type="molecule type" value="Genomic_DNA"/>
</dbReference>
<evidence type="ECO:0000313" key="1">
    <source>
        <dbReference type="EMBL" id="PXA72087.1"/>
    </source>
</evidence>
<dbReference type="CDD" id="cd01427">
    <property type="entry name" value="HAD_like"/>
    <property type="match status" value="1"/>
</dbReference>
<proteinExistence type="predicted"/>
<keyword evidence="2" id="KW-1185">Reference proteome</keyword>